<dbReference type="SFLD" id="SFLDS00029">
    <property type="entry name" value="Radical_SAM"/>
    <property type="match status" value="1"/>
</dbReference>
<dbReference type="Proteomes" id="UP000615234">
    <property type="component" value="Unassembled WGS sequence"/>
</dbReference>
<dbReference type="EC" id="4.3.99.3" evidence="8"/>
<organism evidence="10 11">
    <name type="scientific">Coprococcus hominis</name>
    <name type="common">ex Liu et al. 2022</name>
    <dbReference type="NCBI Taxonomy" id="2763039"/>
    <lineage>
        <taxon>Bacteria</taxon>
        <taxon>Bacillati</taxon>
        <taxon>Bacillota</taxon>
        <taxon>Clostridia</taxon>
        <taxon>Lachnospirales</taxon>
        <taxon>Lachnospiraceae</taxon>
        <taxon>Coprococcus</taxon>
    </lineage>
</organism>
<dbReference type="InterPro" id="IPR023868">
    <property type="entry name" value="7-CO-7-deazaGua_synth_put_Clo"/>
</dbReference>
<dbReference type="PROSITE" id="PS51918">
    <property type="entry name" value="RADICAL_SAM"/>
    <property type="match status" value="1"/>
</dbReference>
<dbReference type="InterPro" id="IPR024924">
    <property type="entry name" value="7-CO-7-deazaguanine_synth-like"/>
</dbReference>
<feature type="binding site" evidence="8">
    <location>
        <position position="28"/>
    </location>
    <ligand>
        <name>substrate</name>
    </ligand>
</feature>
<protein>
    <recommendedName>
        <fullName evidence="8">7-carboxy-7-deazaguanine synthase</fullName>
        <shortName evidence="8">CDG synthase</shortName>
        <ecNumber evidence="8">4.3.99.3</ecNumber>
    </recommendedName>
    <alternativeName>
        <fullName evidence="8">Queuosine biosynthesis protein QueE</fullName>
    </alternativeName>
</protein>
<comment type="subunit">
    <text evidence="8">Homodimer.</text>
</comment>
<comment type="caution">
    <text evidence="10">The sequence shown here is derived from an EMBL/GenBank/DDBJ whole genome shotgun (WGS) entry which is preliminary data.</text>
</comment>
<evidence type="ECO:0000259" key="9">
    <source>
        <dbReference type="PROSITE" id="PS51918"/>
    </source>
</evidence>
<keyword evidence="4 8" id="KW-0460">Magnesium</keyword>
<dbReference type="PANTHER" id="PTHR42836:SF1">
    <property type="entry name" value="7-CARBOXY-7-DEAZAGUANINE SYNTHASE"/>
    <property type="match status" value="1"/>
</dbReference>
<dbReference type="InterPro" id="IPR007197">
    <property type="entry name" value="rSAM"/>
</dbReference>
<dbReference type="GO" id="GO:0051539">
    <property type="term" value="F:4 iron, 4 sulfur cluster binding"/>
    <property type="evidence" value="ECO:0007669"/>
    <property type="project" value="UniProtKB-UniRule"/>
</dbReference>
<dbReference type="InterPro" id="IPR013785">
    <property type="entry name" value="Aldolase_TIM"/>
</dbReference>
<comment type="pathway">
    <text evidence="8">Purine metabolism; 7-cyano-7-deazaguanine biosynthesis.</text>
</comment>
<comment type="cofactor">
    <cofactor evidence="8">
        <name>Mg(2+)</name>
        <dbReference type="ChEBI" id="CHEBI:18420"/>
    </cofactor>
</comment>
<comment type="similarity">
    <text evidence="8">Belongs to the radical SAM superfamily. 7-carboxy-7-deazaguanine synthase family.</text>
</comment>
<evidence type="ECO:0000256" key="6">
    <source>
        <dbReference type="ARBA" id="ARBA00023014"/>
    </source>
</evidence>
<dbReference type="EMBL" id="JACOOX010000006">
    <property type="protein sequence ID" value="MBC5663497.1"/>
    <property type="molecule type" value="Genomic_DNA"/>
</dbReference>
<dbReference type="SUPFAM" id="SSF102114">
    <property type="entry name" value="Radical SAM enzymes"/>
    <property type="match status" value="1"/>
</dbReference>
<dbReference type="InterPro" id="IPR058240">
    <property type="entry name" value="rSAM_sf"/>
</dbReference>
<comment type="cofactor">
    <cofactor evidence="8">
        <name>[4Fe-4S] cluster</name>
        <dbReference type="ChEBI" id="CHEBI:49883"/>
    </cofactor>
    <text evidence="8">Binds 1 [4Fe-4S] cluster. The cluster is coordinated with 3 cysteines and an exchangeable S-adenosyl-L-methionine.</text>
</comment>
<feature type="binding site" evidence="8">
    <location>
        <begin position="13"/>
        <end position="15"/>
    </location>
    <ligand>
        <name>substrate</name>
    </ligand>
</feature>
<evidence type="ECO:0000256" key="8">
    <source>
        <dbReference type="HAMAP-Rule" id="MF_00917"/>
    </source>
</evidence>
<name>A0A8I0AKY2_9FIRM</name>
<gene>
    <name evidence="8 10" type="primary">queE</name>
    <name evidence="10" type="ORF">H8S09_11550</name>
</gene>
<dbReference type="PANTHER" id="PTHR42836">
    <property type="entry name" value="7-CARBOXY-7-DEAZAGUANINE SYNTHASE"/>
    <property type="match status" value="1"/>
</dbReference>
<feature type="binding site" evidence="8">
    <location>
        <begin position="38"/>
        <end position="40"/>
    </location>
    <ligand>
        <name>S-adenosyl-L-methionine</name>
        <dbReference type="ChEBI" id="CHEBI:59789"/>
    </ligand>
</feature>
<keyword evidence="11" id="KW-1185">Reference proteome</keyword>
<feature type="binding site" evidence="8">
    <location>
        <position position="74"/>
    </location>
    <ligand>
        <name>substrate</name>
    </ligand>
</feature>
<dbReference type="GO" id="GO:1904047">
    <property type="term" value="F:S-adenosyl-L-methionine binding"/>
    <property type="evidence" value="ECO:0007669"/>
    <property type="project" value="UniProtKB-UniRule"/>
</dbReference>
<evidence type="ECO:0000313" key="11">
    <source>
        <dbReference type="Proteomes" id="UP000615234"/>
    </source>
</evidence>
<proteinExistence type="inferred from homology"/>
<feature type="binding site" evidence="8">
    <location>
        <position position="36"/>
    </location>
    <ligand>
        <name>[4Fe-4S] cluster</name>
        <dbReference type="ChEBI" id="CHEBI:49883"/>
        <note>4Fe-4S-S-AdoMet</note>
    </ligand>
</feature>
<feature type="binding site" evidence="8">
    <location>
        <position position="39"/>
    </location>
    <ligand>
        <name>[4Fe-4S] cluster</name>
        <dbReference type="ChEBI" id="CHEBI:49883"/>
        <note>4Fe-4S-S-AdoMet</note>
    </ligand>
</feature>
<keyword evidence="1 8" id="KW-0004">4Fe-4S</keyword>
<feature type="binding site" evidence="8">
    <location>
        <position position="32"/>
    </location>
    <ligand>
        <name>[4Fe-4S] cluster</name>
        <dbReference type="ChEBI" id="CHEBI:49883"/>
        <note>4Fe-4S-S-AdoMet</note>
    </ligand>
</feature>
<dbReference type="HAMAP" id="MF_00917">
    <property type="entry name" value="QueE"/>
    <property type="match status" value="1"/>
</dbReference>
<comment type="caution">
    <text evidence="8">Lacks conserved residue(s) required for the propagation of feature annotation.</text>
</comment>
<sequence length="222" mass="25197">MAKFKVAERFVSINGESVKAGELAVFIRFTGCNLNCSYCDTKWANEADAPYEELTDAEIYDYIKRTGVRNVTLTGGEPLIQKDIDKLLLMLAMDEELQVEVETNGSVDIAEFKALTDRVAFTLDYKLPGSGMESNMCFSNYNYIDKKDAVKFVSGSIKDLETARDIIHEWALDIKSNVYISPVYGKINPEDIVDFMIENEMNGVKLQLQLHKYIWDPEMRGV</sequence>
<feature type="domain" description="Radical SAM core" evidence="9">
    <location>
        <begin position="19"/>
        <end position="217"/>
    </location>
</feature>
<evidence type="ECO:0000313" key="10">
    <source>
        <dbReference type="EMBL" id="MBC5663497.1"/>
    </source>
</evidence>
<evidence type="ECO:0000256" key="5">
    <source>
        <dbReference type="ARBA" id="ARBA00023004"/>
    </source>
</evidence>
<keyword evidence="6 8" id="KW-0411">Iron-sulfur</keyword>
<feature type="binding site" evidence="8">
    <location>
        <position position="41"/>
    </location>
    <ligand>
        <name>Mg(2+)</name>
        <dbReference type="ChEBI" id="CHEBI:18420"/>
    </ligand>
</feature>
<comment type="cofactor">
    <cofactor evidence="8">
        <name>S-adenosyl-L-methionine</name>
        <dbReference type="ChEBI" id="CHEBI:59789"/>
    </cofactor>
    <text evidence="8">Binds 1 S-adenosyl-L-methionine per subunit.</text>
</comment>
<dbReference type="UniPathway" id="UPA00391"/>
<keyword evidence="3 8" id="KW-0479">Metal-binding</keyword>
<dbReference type="NCBIfam" id="TIGR03963">
    <property type="entry name" value="rSAM_QueE_Clost"/>
    <property type="match status" value="1"/>
</dbReference>
<dbReference type="Pfam" id="PF04055">
    <property type="entry name" value="Radical_SAM"/>
    <property type="match status" value="1"/>
</dbReference>
<evidence type="ECO:0000256" key="2">
    <source>
        <dbReference type="ARBA" id="ARBA00022691"/>
    </source>
</evidence>
<evidence type="ECO:0000256" key="1">
    <source>
        <dbReference type="ARBA" id="ARBA00022485"/>
    </source>
</evidence>
<dbReference type="CDD" id="cd01335">
    <property type="entry name" value="Radical_SAM"/>
    <property type="match status" value="1"/>
</dbReference>
<keyword evidence="5 8" id="KW-0408">Iron</keyword>
<keyword evidence="8" id="KW-0671">Queuosine biosynthesis</keyword>
<comment type="catalytic activity">
    <reaction evidence="8">
        <text>6-carboxy-5,6,7,8-tetrahydropterin + H(+) = 7-carboxy-7-carbaguanine + NH4(+)</text>
        <dbReference type="Rhea" id="RHEA:27974"/>
        <dbReference type="ChEBI" id="CHEBI:15378"/>
        <dbReference type="ChEBI" id="CHEBI:28938"/>
        <dbReference type="ChEBI" id="CHEBI:61032"/>
        <dbReference type="ChEBI" id="CHEBI:61036"/>
        <dbReference type="EC" id="4.3.99.3"/>
    </reaction>
</comment>
<accession>A0A8I0AKY2</accession>
<dbReference type="Gene3D" id="3.20.20.70">
    <property type="entry name" value="Aldolase class I"/>
    <property type="match status" value="1"/>
</dbReference>
<dbReference type="RefSeq" id="WP_117823384.1">
    <property type="nucleotide sequence ID" value="NZ_JACOOX010000006.1"/>
</dbReference>
<keyword evidence="7 8" id="KW-0456">Lyase</keyword>
<keyword evidence="2 8" id="KW-0949">S-adenosyl-L-methionine</keyword>
<reference evidence="10 11" key="1">
    <citation type="submission" date="2020-08" db="EMBL/GenBank/DDBJ databases">
        <title>Genome public.</title>
        <authorList>
            <person name="Liu C."/>
            <person name="Sun Q."/>
        </authorList>
    </citation>
    <scope>NUCLEOTIDE SEQUENCE [LARGE SCALE GENOMIC DNA]</scope>
    <source>
        <strain evidence="10 11">NSJ-10</strain>
    </source>
</reference>
<evidence type="ECO:0000256" key="4">
    <source>
        <dbReference type="ARBA" id="ARBA00022842"/>
    </source>
</evidence>
<dbReference type="GO" id="GO:0016840">
    <property type="term" value="F:carbon-nitrogen lyase activity"/>
    <property type="evidence" value="ECO:0007669"/>
    <property type="project" value="UniProtKB-UniRule"/>
</dbReference>
<comment type="function">
    <text evidence="8">Catalyzes the complex heterocyclic radical-mediated conversion of 6-carboxy-5,6,7,8-tetrahydropterin (CPH4) to 7-carboxy-7-deazaguanine (CDG), a step common to the biosynthetic pathways of all 7-deazapurine-containing compounds.</text>
</comment>
<evidence type="ECO:0000256" key="3">
    <source>
        <dbReference type="ARBA" id="ARBA00022723"/>
    </source>
</evidence>
<dbReference type="AlphaFoldDB" id="A0A8I0AKY2"/>
<dbReference type="GO" id="GO:0008616">
    <property type="term" value="P:tRNA queuosine(34) biosynthetic process"/>
    <property type="evidence" value="ECO:0007669"/>
    <property type="project" value="UniProtKB-UniRule"/>
</dbReference>
<dbReference type="PIRSF" id="PIRSF000370">
    <property type="entry name" value="QueE"/>
    <property type="match status" value="1"/>
</dbReference>
<dbReference type="GO" id="GO:0000287">
    <property type="term" value="F:magnesium ion binding"/>
    <property type="evidence" value="ECO:0007669"/>
    <property type="project" value="UniProtKB-UniRule"/>
</dbReference>
<evidence type="ECO:0000256" key="7">
    <source>
        <dbReference type="ARBA" id="ARBA00023239"/>
    </source>
</evidence>
<feature type="binding site" evidence="8">
    <location>
        <position position="76"/>
    </location>
    <ligand>
        <name>S-adenosyl-L-methionine</name>
        <dbReference type="ChEBI" id="CHEBI:59789"/>
    </ligand>
</feature>